<dbReference type="Proteomes" id="UP000324222">
    <property type="component" value="Unassembled WGS sequence"/>
</dbReference>
<gene>
    <name evidence="2" type="ORF">E2C01_020782</name>
</gene>
<organism evidence="2 3">
    <name type="scientific">Portunus trituberculatus</name>
    <name type="common">Swimming crab</name>
    <name type="synonym">Neptunus trituberculatus</name>
    <dbReference type="NCBI Taxonomy" id="210409"/>
    <lineage>
        <taxon>Eukaryota</taxon>
        <taxon>Metazoa</taxon>
        <taxon>Ecdysozoa</taxon>
        <taxon>Arthropoda</taxon>
        <taxon>Crustacea</taxon>
        <taxon>Multicrustacea</taxon>
        <taxon>Malacostraca</taxon>
        <taxon>Eumalacostraca</taxon>
        <taxon>Eucarida</taxon>
        <taxon>Decapoda</taxon>
        <taxon>Pleocyemata</taxon>
        <taxon>Brachyura</taxon>
        <taxon>Eubrachyura</taxon>
        <taxon>Portunoidea</taxon>
        <taxon>Portunidae</taxon>
        <taxon>Portuninae</taxon>
        <taxon>Portunus</taxon>
    </lineage>
</organism>
<evidence type="ECO:0000256" key="1">
    <source>
        <dbReference type="SAM" id="MobiDB-lite"/>
    </source>
</evidence>
<accession>A0A5B7E1I0</accession>
<comment type="caution">
    <text evidence="2">The sequence shown here is derived from an EMBL/GenBank/DDBJ whole genome shotgun (WGS) entry which is preliminary data.</text>
</comment>
<keyword evidence="3" id="KW-1185">Reference proteome</keyword>
<proteinExistence type="predicted"/>
<name>A0A5B7E1I0_PORTR</name>
<evidence type="ECO:0000313" key="2">
    <source>
        <dbReference type="EMBL" id="MPC27608.1"/>
    </source>
</evidence>
<reference evidence="2 3" key="1">
    <citation type="submission" date="2019-05" db="EMBL/GenBank/DDBJ databases">
        <title>Another draft genome of Portunus trituberculatus and its Hox gene families provides insights of decapod evolution.</title>
        <authorList>
            <person name="Jeong J.-H."/>
            <person name="Song I."/>
            <person name="Kim S."/>
            <person name="Choi T."/>
            <person name="Kim D."/>
            <person name="Ryu S."/>
            <person name="Kim W."/>
        </authorList>
    </citation>
    <scope>NUCLEOTIDE SEQUENCE [LARGE SCALE GENOMIC DNA]</scope>
    <source>
        <tissue evidence="2">Muscle</tissue>
    </source>
</reference>
<protein>
    <submittedName>
        <fullName evidence="2">Uncharacterized protein</fullName>
    </submittedName>
</protein>
<evidence type="ECO:0000313" key="3">
    <source>
        <dbReference type="Proteomes" id="UP000324222"/>
    </source>
</evidence>
<sequence>MTPGLCADMTPPHTEARRAGRRRGTVRPSAGRELHPQIMCCVRMLGNITPREEKEREKEMICAIFSIVI</sequence>
<feature type="region of interest" description="Disordered" evidence="1">
    <location>
        <begin position="1"/>
        <end position="32"/>
    </location>
</feature>
<dbReference type="AlphaFoldDB" id="A0A5B7E1I0"/>
<dbReference type="EMBL" id="VSRR010001775">
    <property type="protein sequence ID" value="MPC27608.1"/>
    <property type="molecule type" value="Genomic_DNA"/>
</dbReference>